<sequence length="408" mass="47889">MSQDNYDPNAATRTLPARPYKGQRRRLERQQNLPPGYGEDHDSGHGIGERIVSRDDLDDRRHGRKDERGDGRHNGDKDHRLSESTPKKARDNHNDLQGTHRMRNVDDYLPEVIEAPRPHRRDRDKGQGNGPKRQRTHPNKYEDEDDHFSFIAKKPEAPQEPRRDRDKAQRERHKRHKEEDGSHGRSDHYAKEALVPQDRRLHRRRDGNEGDRDDHGSEYDAREPMASQNYRGHTKYRDDHADEVQPERSKHHPSGRHSQRENDSKNKDGGYGRPGPINEPQNLFGRGHTDKPREPRSRRRSPLRTDRGFPDSKRPVNPHNIKGSLPPSRRVPAPSPPPLLPPDLEPYPEITREREDSDLRAYNKQNMDARRFKEEKRKMDLKHERTHNANDEKVIRYIDGTQRQSKKK</sequence>
<feature type="compositionally biased region" description="Basic and acidic residues" evidence="1">
    <location>
        <begin position="177"/>
        <end position="191"/>
    </location>
</feature>
<reference evidence="2 3" key="1">
    <citation type="submission" date="2017-12" db="EMBL/GenBank/DDBJ databases">
        <title>Comparative genomics of Botrytis spp.</title>
        <authorList>
            <person name="Valero-Jimenez C.A."/>
            <person name="Tapia P."/>
            <person name="Veloso J."/>
            <person name="Silva-Moreno E."/>
            <person name="Staats M."/>
            <person name="Valdes J.H."/>
            <person name="Van Kan J.A.L."/>
        </authorList>
    </citation>
    <scope>NUCLEOTIDE SEQUENCE [LARGE SCALE GENOMIC DNA]</scope>
    <source>
        <strain evidence="2 3">MUCL3349</strain>
    </source>
</reference>
<feature type="compositionally biased region" description="Basic and acidic residues" evidence="1">
    <location>
        <begin position="350"/>
        <end position="396"/>
    </location>
</feature>
<feature type="compositionally biased region" description="Basic and acidic residues" evidence="1">
    <location>
        <begin position="153"/>
        <end position="169"/>
    </location>
</feature>
<feature type="region of interest" description="Disordered" evidence="1">
    <location>
        <begin position="1"/>
        <end position="408"/>
    </location>
</feature>
<organism evidence="2 3">
    <name type="scientific">Botrytis porri</name>
    <dbReference type="NCBI Taxonomy" id="87229"/>
    <lineage>
        <taxon>Eukaryota</taxon>
        <taxon>Fungi</taxon>
        <taxon>Dikarya</taxon>
        <taxon>Ascomycota</taxon>
        <taxon>Pezizomycotina</taxon>
        <taxon>Leotiomycetes</taxon>
        <taxon>Helotiales</taxon>
        <taxon>Sclerotiniaceae</taxon>
        <taxon>Botrytis</taxon>
    </lineage>
</organism>
<feature type="compositionally biased region" description="Basic and acidic residues" evidence="1">
    <location>
        <begin position="114"/>
        <end position="126"/>
    </location>
</feature>
<comment type="caution">
    <text evidence="2">The sequence shown here is derived from an EMBL/GenBank/DDBJ whole genome shotgun (WGS) entry which is preliminary data.</text>
</comment>
<evidence type="ECO:0000313" key="2">
    <source>
        <dbReference type="EMBL" id="TGO87032.1"/>
    </source>
</evidence>
<keyword evidence="3" id="KW-1185">Reference proteome</keyword>
<feature type="compositionally biased region" description="Basic and acidic residues" evidence="1">
    <location>
        <begin position="38"/>
        <end position="94"/>
    </location>
</feature>
<feature type="compositionally biased region" description="Basic and acidic residues" evidence="1">
    <location>
        <begin position="303"/>
        <end position="314"/>
    </location>
</feature>
<accession>A0A4Z1KQQ7</accession>
<evidence type="ECO:0000313" key="3">
    <source>
        <dbReference type="Proteomes" id="UP000297280"/>
    </source>
</evidence>
<dbReference type="Proteomes" id="UP000297280">
    <property type="component" value="Unassembled WGS sequence"/>
</dbReference>
<feature type="compositionally biased region" description="Basic and acidic residues" evidence="1">
    <location>
        <begin position="235"/>
        <end position="248"/>
    </location>
</feature>
<dbReference type="EMBL" id="PQXO01000256">
    <property type="protein sequence ID" value="TGO87032.1"/>
    <property type="molecule type" value="Genomic_DNA"/>
</dbReference>
<evidence type="ECO:0000256" key="1">
    <source>
        <dbReference type="SAM" id="MobiDB-lite"/>
    </source>
</evidence>
<name>A0A4Z1KQQ7_9HELO</name>
<proteinExistence type="predicted"/>
<feature type="compositionally biased region" description="Basic and acidic residues" evidence="1">
    <location>
        <begin position="206"/>
        <end position="223"/>
    </location>
</feature>
<protein>
    <submittedName>
        <fullName evidence="2">Uncharacterized protein</fullName>
    </submittedName>
</protein>
<gene>
    <name evidence="2" type="ORF">BPOR_0257g00070</name>
</gene>
<feature type="compositionally biased region" description="Basic and acidic residues" evidence="1">
    <location>
        <begin position="258"/>
        <end position="270"/>
    </location>
</feature>
<dbReference type="AlphaFoldDB" id="A0A4Z1KQQ7"/>
<feature type="compositionally biased region" description="Pro residues" evidence="1">
    <location>
        <begin position="333"/>
        <end position="345"/>
    </location>
</feature>